<dbReference type="RefSeq" id="WP_110838854.1">
    <property type="nucleotide sequence ID" value="NZ_QJVJ01000002.1"/>
</dbReference>
<dbReference type="Proteomes" id="UP000247476">
    <property type="component" value="Unassembled WGS sequence"/>
</dbReference>
<evidence type="ECO:0000313" key="3">
    <source>
        <dbReference type="Proteomes" id="UP000247476"/>
    </source>
</evidence>
<dbReference type="SUPFAM" id="SSF56784">
    <property type="entry name" value="HAD-like"/>
    <property type="match status" value="1"/>
</dbReference>
<comment type="caution">
    <text evidence="2">The sequence shown here is derived from an EMBL/GenBank/DDBJ whole genome shotgun (WGS) entry which is preliminary data.</text>
</comment>
<keyword evidence="3" id="KW-1185">Reference proteome</keyword>
<evidence type="ECO:0000259" key="1">
    <source>
        <dbReference type="Pfam" id="PF05116"/>
    </source>
</evidence>
<reference evidence="2 3" key="1">
    <citation type="submission" date="2018-05" db="EMBL/GenBank/DDBJ databases">
        <title>Paenibacillus flagellatus sp. nov., isolated from selenium mineral soil.</title>
        <authorList>
            <person name="Dai X."/>
        </authorList>
    </citation>
    <scope>NUCLEOTIDE SEQUENCE [LARGE SCALE GENOMIC DNA]</scope>
    <source>
        <strain evidence="2 3">DXL2</strain>
    </source>
</reference>
<organism evidence="2 3">
    <name type="scientific">Paenibacillus flagellatus</name>
    <dbReference type="NCBI Taxonomy" id="2211139"/>
    <lineage>
        <taxon>Bacteria</taxon>
        <taxon>Bacillati</taxon>
        <taxon>Bacillota</taxon>
        <taxon>Bacilli</taxon>
        <taxon>Bacillales</taxon>
        <taxon>Paenibacillaceae</taxon>
        <taxon>Paenibacillus</taxon>
    </lineage>
</organism>
<feature type="domain" description="Sucrose phosphatase-like" evidence="1">
    <location>
        <begin position="23"/>
        <end position="270"/>
    </location>
</feature>
<dbReference type="GO" id="GO:0003824">
    <property type="term" value="F:catalytic activity"/>
    <property type="evidence" value="ECO:0007669"/>
    <property type="project" value="UniProtKB-ARBA"/>
</dbReference>
<dbReference type="InterPro" id="IPR036412">
    <property type="entry name" value="HAD-like_sf"/>
</dbReference>
<dbReference type="Gene3D" id="3.90.1070.10">
    <property type="match status" value="1"/>
</dbReference>
<name>A0A2V5L0Z4_9BACL</name>
<evidence type="ECO:0000313" key="2">
    <source>
        <dbReference type="EMBL" id="PYI56326.1"/>
    </source>
</evidence>
<dbReference type="Pfam" id="PF05116">
    <property type="entry name" value="S6PP"/>
    <property type="match status" value="1"/>
</dbReference>
<dbReference type="InterPro" id="IPR006380">
    <property type="entry name" value="SPP-like_dom"/>
</dbReference>
<dbReference type="AlphaFoldDB" id="A0A2V5L0Z4"/>
<dbReference type="Gene3D" id="3.40.50.1000">
    <property type="entry name" value="HAD superfamily/HAD-like"/>
    <property type="match status" value="1"/>
</dbReference>
<proteinExistence type="predicted"/>
<sequence length="284" mass="30714">MVGNDRSRADADAYSNADAGGLPKLFVFDLDGTALGGTNRPYARLPGTLCRLLDELAANGCAWATDTTWDVKPQMQLVHASDVASRPAYLIGGAGLQLCAVNGDECVPVQPYTDTMNARLEEAVRKELRPFMQELCGTFAARSFSFNGFWFAMTAADESAEALMNAVERKAREASGLTIVRVPEENRFYAHPAFLRKGTGLRALLEAGGFRPEDVVVAGDEEMDLDMMRPELAKHVICPSNAHPEVKRRVAEMNGVVGGKPYGDGVVEAFRALAEARGWTLQGG</sequence>
<dbReference type="InterPro" id="IPR023214">
    <property type="entry name" value="HAD_sf"/>
</dbReference>
<accession>A0A2V5L0Z4</accession>
<dbReference type="OrthoDB" id="2587001at2"/>
<dbReference type="EMBL" id="QJVJ01000002">
    <property type="protein sequence ID" value="PYI56326.1"/>
    <property type="molecule type" value="Genomic_DNA"/>
</dbReference>
<protein>
    <recommendedName>
        <fullName evidence="1">Sucrose phosphatase-like domain-containing protein</fullName>
    </recommendedName>
</protein>
<gene>
    <name evidence="2" type="ORF">DLM86_04930</name>
</gene>